<gene>
    <name evidence="1" type="ORF">HAX54_043661</name>
</gene>
<comment type="caution">
    <text evidence="1">The sequence shown here is derived from an EMBL/GenBank/DDBJ whole genome shotgun (WGS) entry which is preliminary data.</text>
</comment>
<name>A0ABS8Y7T6_DATST</name>
<proteinExistence type="predicted"/>
<sequence length="140" mass="15736">MLQIKPKDSTLFDSVPHFSGVLGTSFFIFPFHRGLPLPLEGIDYFCVDQLLVNNGVTILKRSEIKKVNPIVLRDGSSRFYLITHKYGVRPPHVPNLPKVDHLVNFGSRDRAFISDMTAMVNVICASLILISRVIPKDCNV</sequence>
<keyword evidence="2" id="KW-1185">Reference proteome</keyword>
<evidence type="ECO:0000313" key="1">
    <source>
        <dbReference type="EMBL" id="MCE5167234.1"/>
    </source>
</evidence>
<reference evidence="1 2" key="1">
    <citation type="journal article" date="2021" name="BMC Genomics">
        <title>Datura genome reveals duplications of psychoactive alkaloid biosynthetic genes and high mutation rate following tissue culture.</title>
        <authorList>
            <person name="Rajewski A."/>
            <person name="Carter-House D."/>
            <person name="Stajich J."/>
            <person name="Litt A."/>
        </authorList>
    </citation>
    <scope>NUCLEOTIDE SEQUENCE [LARGE SCALE GENOMIC DNA]</scope>
    <source>
        <strain evidence="1">AR-01</strain>
    </source>
</reference>
<accession>A0ABS8Y7T6</accession>
<evidence type="ECO:0000313" key="2">
    <source>
        <dbReference type="Proteomes" id="UP000823775"/>
    </source>
</evidence>
<protein>
    <submittedName>
        <fullName evidence="1">Uncharacterized protein</fullName>
    </submittedName>
</protein>
<organism evidence="1 2">
    <name type="scientific">Datura stramonium</name>
    <name type="common">Jimsonweed</name>
    <name type="synonym">Common thornapple</name>
    <dbReference type="NCBI Taxonomy" id="4076"/>
    <lineage>
        <taxon>Eukaryota</taxon>
        <taxon>Viridiplantae</taxon>
        <taxon>Streptophyta</taxon>
        <taxon>Embryophyta</taxon>
        <taxon>Tracheophyta</taxon>
        <taxon>Spermatophyta</taxon>
        <taxon>Magnoliopsida</taxon>
        <taxon>eudicotyledons</taxon>
        <taxon>Gunneridae</taxon>
        <taxon>Pentapetalae</taxon>
        <taxon>asterids</taxon>
        <taxon>lamiids</taxon>
        <taxon>Solanales</taxon>
        <taxon>Solanaceae</taxon>
        <taxon>Solanoideae</taxon>
        <taxon>Datureae</taxon>
        <taxon>Datura</taxon>
    </lineage>
</organism>
<dbReference type="Proteomes" id="UP000823775">
    <property type="component" value="Unassembled WGS sequence"/>
</dbReference>
<dbReference type="EMBL" id="JACEIK010065577">
    <property type="protein sequence ID" value="MCE5167234.1"/>
    <property type="molecule type" value="Genomic_DNA"/>
</dbReference>